<evidence type="ECO:0000256" key="2">
    <source>
        <dbReference type="ARBA" id="ARBA00022517"/>
    </source>
</evidence>
<dbReference type="Gene3D" id="2.30.30.240">
    <property type="entry name" value="PRC-barrel domain"/>
    <property type="match status" value="1"/>
</dbReference>
<comment type="subunit">
    <text evidence="5">Binds ribosomal protein uS19.</text>
</comment>
<comment type="caution">
    <text evidence="9">The sequence shown here is derived from an EMBL/GenBank/DDBJ whole genome shotgun (WGS) entry which is preliminary data.</text>
</comment>
<evidence type="ECO:0000256" key="6">
    <source>
        <dbReference type="SAM" id="MobiDB-lite"/>
    </source>
</evidence>
<dbReference type="PANTHER" id="PTHR33692">
    <property type="entry name" value="RIBOSOME MATURATION FACTOR RIMM"/>
    <property type="match status" value="1"/>
</dbReference>
<keyword evidence="4 5" id="KW-0143">Chaperone</keyword>
<evidence type="ECO:0000256" key="3">
    <source>
        <dbReference type="ARBA" id="ARBA00022552"/>
    </source>
</evidence>
<evidence type="ECO:0000256" key="5">
    <source>
        <dbReference type="HAMAP-Rule" id="MF_00014"/>
    </source>
</evidence>
<feature type="region of interest" description="Disordered" evidence="6">
    <location>
        <begin position="162"/>
        <end position="190"/>
    </location>
</feature>
<dbReference type="GO" id="GO:0042274">
    <property type="term" value="P:ribosomal small subunit biogenesis"/>
    <property type="evidence" value="ECO:0007669"/>
    <property type="project" value="UniProtKB-UniRule"/>
</dbReference>
<dbReference type="InterPro" id="IPR036976">
    <property type="entry name" value="RimM_N_sf"/>
</dbReference>
<keyword evidence="10" id="KW-1185">Reference proteome</keyword>
<proteinExistence type="inferred from homology"/>
<keyword evidence="2 5" id="KW-0690">Ribosome biogenesis</keyword>
<dbReference type="InterPro" id="IPR011033">
    <property type="entry name" value="PRC_barrel-like_sf"/>
</dbReference>
<dbReference type="AlphaFoldDB" id="A0A6A7Y2T2"/>
<evidence type="ECO:0000313" key="9">
    <source>
        <dbReference type="EMBL" id="MQT13015.1"/>
    </source>
</evidence>
<organism evidence="9 10">
    <name type="scientific">Segnochrobactrum spirostomi</name>
    <dbReference type="NCBI Taxonomy" id="2608987"/>
    <lineage>
        <taxon>Bacteria</taxon>
        <taxon>Pseudomonadati</taxon>
        <taxon>Pseudomonadota</taxon>
        <taxon>Alphaproteobacteria</taxon>
        <taxon>Hyphomicrobiales</taxon>
        <taxon>Segnochrobactraceae</taxon>
        <taxon>Segnochrobactrum</taxon>
    </lineage>
</organism>
<dbReference type="HAMAP" id="MF_00014">
    <property type="entry name" value="Ribosome_mat_RimM"/>
    <property type="match status" value="1"/>
</dbReference>
<evidence type="ECO:0000259" key="8">
    <source>
        <dbReference type="Pfam" id="PF24986"/>
    </source>
</evidence>
<comment type="subcellular location">
    <subcellularLocation>
        <location evidence="5">Cytoplasm</location>
    </subcellularLocation>
</comment>
<accession>A0A6A7Y2T2</accession>
<dbReference type="PANTHER" id="PTHR33692:SF1">
    <property type="entry name" value="RIBOSOME MATURATION FACTOR RIMM"/>
    <property type="match status" value="1"/>
</dbReference>
<dbReference type="Pfam" id="PF24986">
    <property type="entry name" value="PRC_RimM"/>
    <property type="match status" value="1"/>
</dbReference>
<dbReference type="Gene3D" id="2.40.30.60">
    <property type="entry name" value="RimM"/>
    <property type="match status" value="1"/>
</dbReference>
<protein>
    <recommendedName>
        <fullName evidence="5">Ribosome maturation factor RimM</fullName>
    </recommendedName>
</protein>
<dbReference type="NCBIfam" id="TIGR02273">
    <property type="entry name" value="16S_RimM"/>
    <property type="match status" value="1"/>
</dbReference>
<comment type="domain">
    <text evidence="5">The PRC barrel domain binds ribosomal protein uS19.</text>
</comment>
<evidence type="ECO:0000256" key="4">
    <source>
        <dbReference type="ARBA" id="ARBA00023186"/>
    </source>
</evidence>
<reference evidence="9 10" key="1">
    <citation type="submission" date="2019-09" db="EMBL/GenBank/DDBJ databases">
        <title>Segnochrobactrum spirostomi gen. nov., sp. nov., isolated from the ciliate Spirostomum cf. yagiui and description of a novel family, Segnochrobactraceae fam. nov. within the order Rhizobiales of the class Alphaproteobacteria.</title>
        <authorList>
            <person name="Akter S."/>
            <person name="Shazib S.U.A."/>
            <person name="Shin M.K."/>
        </authorList>
    </citation>
    <scope>NUCLEOTIDE SEQUENCE [LARGE SCALE GENOMIC DNA]</scope>
    <source>
        <strain evidence="9 10">Sp-1</strain>
    </source>
</reference>
<dbReference type="InterPro" id="IPR009000">
    <property type="entry name" value="Transl_B-barrel_sf"/>
</dbReference>
<dbReference type="InterPro" id="IPR056792">
    <property type="entry name" value="PRC_RimM"/>
</dbReference>
<dbReference type="GO" id="GO:0005737">
    <property type="term" value="C:cytoplasm"/>
    <property type="evidence" value="ECO:0007669"/>
    <property type="project" value="UniProtKB-SubCell"/>
</dbReference>
<dbReference type="InterPro" id="IPR011961">
    <property type="entry name" value="RimM"/>
</dbReference>
<evidence type="ECO:0000313" key="10">
    <source>
        <dbReference type="Proteomes" id="UP000332515"/>
    </source>
</evidence>
<feature type="domain" description="RimM N-terminal" evidence="7">
    <location>
        <begin position="9"/>
        <end position="86"/>
    </location>
</feature>
<dbReference type="EMBL" id="VWNA01000001">
    <property type="protein sequence ID" value="MQT13015.1"/>
    <property type="molecule type" value="Genomic_DNA"/>
</dbReference>
<dbReference type="GO" id="GO:0006364">
    <property type="term" value="P:rRNA processing"/>
    <property type="evidence" value="ECO:0007669"/>
    <property type="project" value="UniProtKB-UniRule"/>
</dbReference>
<dbReference type="InterPro" id="IPR002676">
    <property type="entry name" value="RimM_N"/>
</dbReference>
<sequence length="190" mass="20096">MPDDGRVLIARIGAPHGVRGEVRLIAFGDDPFALEDYGPLETRDGRTFEILGLKLVAEKLIARLAGVTDRTAAEALTNLDLFVARDRLPPPEDEDTFYHADLIGLAAVLPDGAPLGTVIAVPNFGAGDLVEIAPVRGPTLLVPFTRAVVPEIDLPGRRIVVDPPAGLLGGDKEAKGEDGEPDEAAAEPER</sequence>
<comment type="function">
    <text evidence="5">An accessory protein needed during the final step in the assembly of 30S ribosomal subunit, possibly for assembly of the head region. Essential for efficient processing of 16S rRNA. May be needed both before and after RbfA during the maturation of 16S rRNA. It has affinity for free ribosomal 30S subunits but not for 70S ribosomes.</text>
</comment>
<feature type="compositionally biased region" description="Acidic residues" evidence="6">
    <location>
        <begin position="179"/>
        <end position="190"/>
    </location>
</feature>
<feature type="domain" description="Ribosome maturation factor RimM PRC barrel" evidence="8">
    <location>
        <begin position="100"/>
        <end position="167"/>
    </location>
</feature>
<keyword evidence="3 5" id="KW-0698">rRNA processing</keyword>
<evidence type="ECO:0000256" key="1">
    <source>
        <dbReference type="ARBA" id="ARBA00022490"/>
    </source>
</evidence>
<name>A0A6A7Y2T2_9HYPH</name>
<dbReference type="SUPFAM" id="SSF50447">
    <property type="entry name" value="Translation proteins"/>
    <property type="match status" value="1"/>
</dbReference>
<dbReference type="GO" id="GO:0005840">
    <property type="term" value="C:ribosome"/>
    <property type="evidence" value="ECO:0007669"/>
    <property type="project" value="InterPro"/>
</dbReference>
<gene>
    <name evidence="5 9" type="primary">rimM</name>
    <name evidence="9" type="ORF">F0357_10210</name>
</gene>
<comment type="similarity">
    <text evidence="5">Belongs to the RimM family.</text>
</comment>
<dbReference type="Pfam" id="PF01782">
    <property type="entry name" value="RimM"/>
    <property type="match status" value="1"/>
</dbReference>
<dbReference type="GO" id="GO:0043022">
    <property type="term" value="F:ribosome binding"/>
    <property type="evidence" value="ECO:0007669"/>
    <property type="project" value="InterPro"/>
</dbReference>
<dbReference type="RefSeq" id="WP_153480696.1">
    <property type="nucleotide sequence ID" value="NZ_VWNA01000001.1"/>
</dbReference>
<dbReference type="Proteomes" id="UP000332515">
    <property type="component" value="Unassembled WGS sequence"/>
</dbReference>
<keyword evidence="1 5" id="KW-0963">Cytoplasm</keyword>
<dbReference type="SUPFAM" id="SSF50346">
    <property type="entry name" value="PRC-barrel domain"/>
    <property type="match status" value="1"/>
</dbReference>
<evidence type="ECO:0000259" key="7">
    <source>
        <dbReference type="Pfam" id="PF01782"/>
    </source>
</evidence>